<keyword evidence="3" id="KW-1185">Reference proteome</keyword>
<sequence>MAWERYQDDAEARRVISRSNPSRYSAWFGLNPGQSFSRWVGHSSRPSTLVLPDTSRSSICKSHGHLVYAVEPLYPPTSNSTSNANNLCFYKPNLASRQDGNESNGASPEPETEEKMVAVKKAKEDADLGLDPATRMNMGWGPCKILIRSLVAQKTDNYFSSCGLPHPNTLLFMDEYYNWELESASKGDRSVDGSGEDGEGESFELEQQQQAFVLEMTPVLIHRHKNNGGEGSSEIDMDLGSGMGGVIPLFYVALLPAHILQGGPGPFAQIPLPLPPLPLHLFTDIWIAPAAGAACGWGMLVDPASARQRGVGAVTMRGSRVEGVPDEELPPLPRLCEGELPMLPMRGLWELVRWGRRILMRRGQRRDQERREMSEAFEPDAVVWQEECRGGRWGDSSVDANTDYDNEESGIGGGGTNGGVALGLLSAFTPSSAGSSSSGSSMVGGVEMGIGMFGMALGAMGLGWFGGSPTPPTPVPVAVGDVGGVSVGDRERKHESSLSYALGV</sequence>
<name>A0AAD6ZAY5_9AGAR</name>
<evidence type="ECO:0000313" key="2">
    <source>
        <dbReference type="EMBL" id="KAJ7314236.1"/>
    </source>
</evidence>
<evidence type="ECO:0000313" key="3">
    <source>
        <dbReference type="Proteomes" id="UP001218218"/>
    </source>
</evidence>
<dbReference type="InterPro" id="IPR027310">
    <property type="entry name" value="Profilin_CS"/>
</dbReference>
<organism evidence="2 3">
    <name type="scientific">Mycena albidolilacea</name>
    <dbReference type="NCBI Taxonomy" id="1033008"/>
    <lineage>
        <taxon>Eukaryota</taxon>
        <taxon>Fungi</taxon>
        <taxon>Dikarya</taxon>
        <taxon>Basidiomycota</taxon>
        <taxon>Agaricomycotina</taxon>
        <taxon>Agaricomycetes</taxon>
        <taxon>Agaricomycetidae</taxon>
        <taxon>Agaricales</taxon>
        <taxon>Marasmiineae</taxon>
        <taxon>Mycenaceae</taxon>
        <taxon>Mycena</taxon>
    </lineage>
</organism>
<protein>
    <submittedName>
        <fullName evidence="2">Uncharacterized protein</fullName>
    </submittedName>
</protein>
<feature type="compositionally biased region" description="Polar residues" evidence="1">
    <location>
        <begin position="95"/>
        <end position="106"/>
    </location>
</feature>
<comment type="caution">
    <text evidence="2">The sequence shown here is derived from an EMBL/GenBank/DDBJ whole genome shotgun (WGS) entry which is preliminary data.</text>
</comment>
<dbReference type="GO" id="GO:0003779">
    <property type="term" value="F:actin binding"/>
    <property type="evidence" value="ECO:0007669"/>
    <property type="project" value="InterPro"/>
</dbReference>
<evidence type="ECO:0000256" key="1">
    <source>
        <dbReference type="SAM" id="MobiDB-lite"/>
    </source>
</evidence>
<dbReference type="Proteomes" id="UP001218218">
    <property type="component" value="Unassembled WGS sequence"/>
</dbReference>
<dbReference type="AlphaFoldDB" id="A0AAD6ZAY5"/>
<accession>A0AAD6ZAY5</accession>
<proteinExistence type="predicted"/>
<gene>
    <name evidence="2" type="ORF">DFH08DRAFT_1041899</name>
</gene>
<dbReference type="EMBL" id="JARIHO010000068">
    <property type="protein sequence ID" value="KAJ7314236.1"/>
    <property type="molecule type" value="Genomic_DNA"/>
</dbReference>
<reference evidence="2" key="1">
    <citation type="submission" date="2023-03" db="EMBL/GenBank/DDBJ databases">
        <title>Massive genome expansion in bonnet fungi (Mycena s.s.) driven by repeated elements and novel gene families across ecological guilds.</title>
        <authorList>
            <consortium name="Lawrence Berkeley National Laboratory"/>
            <person name="Harder C.B."/>
            <person name="Miyauchi S."/>
            <person name="Viragh M."/>
            <person name="Kuo A."/>
            <person name="Thoen E."/>
            <person name="Andreopoulos B."/>
            <person name="Lu D."/>
            <person name="Skrede I."/>
            <person name="Drula E."/>
            <person name="Henrissat B."/>
            <person name="Morin E."/>
            <person name="Kohler A."/>
            <person name="Barry K."/>
            <person name="LaButti K."/>
            <person name="Morin E."/>
            <person name="Salamov A."/>
            <person name="Lipzen A."/>
            <person name="Mereny Z."/>
            <person name="Hegedus B."/>
            <person name="Baldrian P."/>
            <person name="Stursova M."/>
            <person name="Weitz H."/>
            <person name="Taylor A."/>
            <person name="Grigoriev I.V."/>
            <person name="Nagy L.G."/>
            <person name="Martin F."/>
            <person name="Kauserud H."/>
        </authorList>
    </citation>
    <scope>NUCLEOTIDE SEQUENCE</scope>
    <source>
        <strain evidence="2">CBHHK002</strain>
    </source>
</reference>
<feature type="region of interest" description="Disordered" evidence="1">
    <location>
        <begin position="95"/>
        <end position="115"/>
    </location>
</feature>
<dbReference type="PROSITE" id="PS00414">
    <property type="entry name" value="PROFILIN"/>
    <property type="match status" value="1"/>
</dbReference>